<dbReference type="Pfam" id="PF02424">
    <property type="entry name" value="ApbE"/>
    <property type="match status" value="1"/>
</dbReference>
<keyword evidence="6 10" id="KW-0274">FAD</keyword>
<dbReference type="eggNOG" id="COG1477">
    <property type="taxonomic scope" value="Bacteria"/>
</dbReference>
<name>A0A0D0PIP1_9RHOB</name>
<evidence type="ECO:0000256" key="5">
    <source>
        <dbReference type="ARBA" id="ARBA00022723"/>
    </source>
</evidence>
<dbReference type="PANTHER" id="PTHR30040">
    <property type="entry name" value="THIAMINE BIOSYNTHESIS LIPOPROTEIN APBE"/>
    <property type="match status" value="1"/>
</dbReference>
<evidence type="ECO:0000256" key="11">
    <source>
        <dbReference type="PIRSR" id="PIRSR006268-2"/>
    </source>
</evidence>
<evidence type="ECO:0000256" key="1">
    <source>
        <dbReference type="ARBA" id="ARBA00011955"/>
    </source>
</evidence>
<dbReference type="OrthoDB" id="9778595at2"/>
<feature type="binding site" evidence="11">
    <location>
        <position position="282"/>
    </location>
    <ligand>
        <name>Mg(2+)</name>
        <dbReference type="ChEBI" id="CHEBI:18420"/>
    </ligand>
</feature>
<dbReference type="RefSeq" id="WP_018303366.1">
    <property type="nucleotide sequence ID" value="NZ_KB902296.1"/>
</dbReference>
<keyword evidence="12" id="KW-0732">Signal</keyword>
<keyword evidence="5 10" id="KW-0479">Metal-binding</keyword>
<keyword evidence="13" id="KW-0449">Lipoprotein</keyword>
<dbReference type="EC" id="2.7.1.180" evidence="1 10"/>
<proteinExistence type="inferred from homology"/>
<feature type="binding site" evidence="11">
    <location>
        <position position="278"/>
    </location>
    <ligand>
        <name>Mg(2+)</name>
        <dbReference type="ChEBI" id="CHEBI:18420"/>
    </ligand>
</feature>
<keyword evidence="14" id="KW-1185">Reference proteome</keyword>
<dbReference type="InterPro" id="IPR024932">
    <property type="entry name" value="ApbE"/>
</dbReference>
<comment type="catalytic activity">
    <reaction evidence="9 10">
        <text>L-threonyl-[protein] + FAD = FMN-L-threonyl-[protein] + AMP + H(+)</text>
        <dbReference type="Rhea" id="RHEA:36847"/>
        <dbReference type="Rhea" id="RHEA-COMP:11060"/>
        <dbReference type="Rhea" id="RHEA-COMP:11061"/>
        <dbReference type="ChEBI" id="CHEBI:15378"/>
        <dbReference type="ChEBI" id="CHEBI:30013"/>
        <dbReference type="ChEBI" id="CHEBI:57692"/>
        <dbReference type="ChEBI" id="CHEBI:74257"/>
        <dbReference type="ChEBI" id="CHEBI:456215"/>
        <dbReference type="EC" id="2.7.1.180"/>
    </reaction>
</comment>
<dbReference type="GO" id="GO:0016740">
    <property type="term" value="F:transferase activity"/>
    <property type="evidence" value="ECO:0007669"/>
    <property type="project" value="UniProtKB-UniRule"/>
</dbReference>
<dbReference type="Gene3D" id="3.10.520.10">
    <property type="entry name" value="ApbE-like domains"/>
    <property type="match status" value="1"/>
</dbReference>
<dbReference type="GO" id="GO:0046872">
    <property type="term" value="F:metal ion binding"/>
    <property type="evidence" value="ECO:0007669"/>
    <property type="project" value="UniProtKB-UniRule"/>
</dbReference>
<evidence type="ECO:0000256" key="12">
    <source>
        <dbReference type="SAM" id="SignalP"/>
    </source>
</evidence>
<dbReference type="AlphaFoldDB" id="A0A0D0PIP1"/>
<dbReference type="PANTHER" id="PTHR30040:SF2">
    <property type="entry name" value="FAD:PROTEIN FMN TRANSFERASE"/>
    <property type="match status" value="1"/>
</dbReference>
<feature type="binding site" evidence="11">
    <location>
        <position position="164"/>
    </location>
    <ligand>
        <name>Mg(2+)</name>
        <dbReference type="ChEBI" id="CHEBI:18420"/>
    </ligand>
</feature>
<dbReference type="InterPro" id="IPR006311">
    <property type="entry name" value="TAT_signal"/>
</dbReference>
<dbReference type="PIRSF" id="PIRSF006268">
    <property type="entry name" value="ApbE"/>
    <property type="match status" value="1"/>
</dbReference>
<keyword evidence="4 10" id="KW-0808">Transferase</keyword>
<gene>
    <name evidence="13" type="ORF">Wenmar_00590</name>
</gene>
<protein>
    <recommendedName>
        <fullName evidence="2 10">FAD:protein FMN transferase</fullName>
        <ecNumber evidence="1 10">2.7.1.180</ecNumber>
    </recommendedName>
    <alternativeName>
        <fullName evidence="8 10">Flavin transferase</fullName>
    </alternativeName>
</protein>
<evidence type="ECO:0000256" key="7">
    <source>
        <dbReference type="ARBA" id="ARBA00022842"/>
    </source>
</evidence>
<comment type="similarity">
    <text evidence="10">Belongs to the ApbE family.</text>
</comment>
<evidence type="ECO:0000256" key="9">
    <source>
        <dbReference type="ARBA" id="ARBA00048540"/>
    </source>
</evidence>
<sequence>MSPVPVRPTRRTVLLGLAGGILSAPAIARAAAVRAVGGQTFGTTWSLTAAEGAALDDLGAGIEALFRRFDRALSPWRPDSEISRWNAAPAGWRAADGEFARVARAALDLARDSAGCFDPTVGPLVARWGWGPIEGSGEPNWRGVIVGGGGIGKARDGLTLDLCGIAKGRALDLAAGLVREAGLRDALLDLGGELVALGRHPSGREWRVAVEAPAPGAPAPAALRLPPGAAVATSGLRHQSYALGGRTWGHIIDPASAAPASGALRSVTVLGESAMLADGWATALFAAGDSAGPALARERGLSALFVSGPAAPFRLDATGGMEDHLL</sequence>
<evidence type="ECO:0000256" key="10">
    <source>
        <dbReference type="PIRNR" id="PIRNR006268"/>
    </source>
</evidence>
<dbReference type="InterPro" id="IPR003374">
    <property type="entry name" value="ApbE-like_sf"/>
</dbReference>
<dbReference type="EMBL" id="AONG01000003">
    <property type="protein sequence ID" value="KIQ71211.1"/>
    <property type="molecule type" value="Genomic_DNA"/>
</dbReference>
<dbReference type="Proteomes" id="UP000035100">
    <property type="component" value="Unassembled WGS sequence"/>
</dbReference>
<dbReference type="STRING" id="1123501.Wenmar_00590"/>
<evidence type="ECO:0000256" key="2">
    <source>
        <dbReference type="ARBA" id="ARBA00016337"/>
    </source>
</evidence>
<reference evidence="13 14" key="1">
    <citation type="submission" date="2013-01" db="EMBL/GenBank/DDBJ databases">
        <authorList>
            <person name="Fiebig A."/>
            <person name="Goeker M."/>
            <person name="Klenk H.-P.P."/>
        </authorList>
    </citation>
    <scope>NUCLEOTIDE SEQUENCE [LARGE SCALE GENOMIC DNA]</scope>
    <source>
        <strain evidence="13 14">DSM 24838</strain>
    </source>
</reference>
<dbReference type="PROSITE" id="PS51318">
    <property type="entry name" value="TAT"/>
    <property type="match status" value="1"/>
</dbReference>
<comment type="caution">
    <text evidence="13">The sequence shown here is derived from an EMBL/GenBank/DDBJ whole genome shotgun (WGS) entry which is preliminary data.</text>
</comment>
<evidence type="ECO:0000313" key="14">
    <source>
        <dbReference type="Proteomes" id="UP000035100"/>
    </source>
</evidence>
<evidence type="ECO:0000256" key="8">
    <source>
        <dbReference type="ARBA" id="ARBA00031306"/>
    </source>
</evidence>
<accession>A0A0D0PIP1</accession>
<comment type="cofactor">
    <cofactor evidence="11">
        <name>Mg(2+)</name>
        <dbReference type="ChEBI" id="CHEBI:18420"/>
    </cofactor>
    <cofactor evidence="11">
        <name>Mn(2+)</name>
        <dbReference type="ChEBI" id="CHEBI:29035"/>
    </cofactor>
    <text evidence="11">Magnesium. Can also use manganese.</text>
</comment>
<dbReference type="SUPFAM" id="SSF143631">
    <property type="entry name" value="ApbE-like"/>
    <property type="match status" value="1"/>
</dbReference>
<feature type="signal peptide" evidence="12">
    <location>
        <begin position="1"/>
        <end position="30"/>
    </location>
</feature>
<evidence type="ECO:0000256" key="4">
    <source>
        <dbReference type="ARBA" id="ARBA00022679"/>
    </source>
</evidence>
<dbReference type="PATRIC" id="fig|1123501.6.peg.655"/>
<feature type="chain" id="PRO_5039907973" description="FAD:protein FMN transferase" evidence="12">
    <location>
        <begin position="31"/>
        <end position="326"/>
    </location>
</feature>
<evidence type="ECO:0000313" key="13">
    <source>
        <dbReference type="EMBL" id="KIQ71211.1"/>
    </source>
</evidence>
<keyword evidence="3 10" id="KW-0285">Flavoprotein</keyword>
<keyword evidence="7 10" id="KW-0460">Magnesium</keyword>
<evidence type="ECO:0000256" key="3">
    <source>
        <dbReference type="ARBA" id="ARBA00022630"/>
    </source>
</evidence>
<evidence type="ECO:0000256" key="6">
    <source>
        <dbReference type="ARBA" id="ARBA00022827"/>
    </source>
</evidence>
<organism evidence="13 14">
    <name type="scientific">Wenxinia marina DSM 24838</name>
    <dbReference type="NCBI Taxonomy" id="1123501"/>
    <lineage>
        <taxon>Bacteria</taxon>
        <taxon>Pseudomonadati</taxon>
        <taxon>Pseudomonadota</taxon>
        <taxon>Alphaproteobacteria</taxon>
        <taxon>Rhodobacterales</taxon>
        <taxon>Roseobacteraceae</taxon>
        <taxon>Wenxinia</taxon>
    </lineage>
</organism>